<dbReference type="EMBL" id="CAJVPL010000007">
    <property type="protein sequence ID" value="CAG8433541.1"/>
    <property type="molecule type" value="Genomic_DNA"/>
</dbReference>
<accession>A0A9N8V0T4</accession>
<evidence type="ECO:0000313" key="2">
    <source>
        <dbReference type="EMBL" id="CAG8433541.1"/>
    </source>
</evidence>
<name>A0A9N8V0T4_9GLOM</name>
<feature type="compositionally biased region" description="Basic and acidic residues" evidence="1">
    <location>
        <begin position="49"/>
        <end position="58"/>
    </location>
</feature>
<dbReference type="Proteomes" id="UP000789831">
    <property type="component" value="Unassembled WGS sequence"/>
</dbReference>
<comment type="caution">
    <text evidence="2">The sequence shown here is derived from an EMBL/GenBank/DDBJ whole genome shotgun (WGS) entry which is preliminary data.</text>
</comment>
<feature type="compositionally biased region" description="Polar residues" evidence="1">
    <location>
        <begin position="18"/>
        <end position="44"/>
    </location>
</feature>
<protein>
    <submittedName>
        <fullName evidence="2">6734_t:CDS:1</fullName>
    </submittedName>
</protein>
<evidence type="ECO:0000256" key="1">
    <source>
        <dbReference type="SAM" id="MobiDB-lite"/>
    </source>
</evidence>
<organism evidence="2 3">
    <name type="scientific">Ambispora gerdemannii</name>
    <dbReference type="NCBI Taxonomy" id="144530"/>
    <lineage>
        <taxon>Eukaryota</taxon>
        <taxon>Fungi</taxon>
        <taxon>Fungi incertae sedis</taxon>
        <taxon>Mucoromycota</taxon>
        <taxon>Glomeromycotina</taxon>
        <taxon>Glomeromycetes</taxon>
        <taxon>Archaeosporales</taxon>
        <taxon>Ambisporaceae</taxon>
        <taxon>Ambispora</taxon>
    </lineage>
</organism>
<proteinExistence type="predicted"/>
<reference evidence="2" key="1">
    <citation type="submission" date="2021-06" db="EMBL/GenBank/DDBJ databases">
        <authorList>
            <person name="Kallberg Y."/>
            <person name="Tangrot J."/>
            <person name="Rosling A."/>
        </authorList>
    </citation>
    <scope>NUCLEOTIDE SEQUENCE</scope>
    <source>
        <strain evidence="2">MT106</strain>
    </source>
</reference>
<gene>
    <name evidence="2" type="ORF">AGERDE_LOCUS168</name>
</gene>
<sequence>MGQKRAGQYWRLRRQQQQEALTQKIAPSQEATSDRYGNTVNEGESISEYETKAMDGLC</sequence>
<feature type="region of interest" description="Disordered" evidence="1">
    <location>
        <begin position="18"/>
        <end position="58"/>
    </location>
</feature>
<keyword evidence="3" id="KW-1185">Reference proteome</keyword>
<dbReference type="AlphaFoldDB" id="A0A9N8V0T4"/>
<evidence type="ECO:0000313" key="3">
    <source>
        <dbReference type="Proteomes" id="UP000789831"/>
    </source>
</evidence>